<comment type="pathway">
    <text evidence="2">Lipid metabolism; malonyl-CoA biosynthesis; malonyl-CoA from acetyl-CoA: step 1/1.</text>
</comment>
<dbReference type="FunFam" id="3.30.1490.20:FF:000003">
    <property type="entry name" value="acetyl-CoA carboxylase isoform X1"/>
    <property type="match status" value="1"/>
</dbReference>
<dbReference type="InterPro" id="IPR011761">
    <property type="entry name" value="ATP-grasp"/>
</dbReference>
<dbReference type="InterPro" id="IPR005479">
    <property type="entry name" value="CPAse_ATP-bd"/>
</dbReference>
<evidence type="ECO:0000256" key="13">
    <source>
        <dbReference type="PROSITE-ProRule" id="PRU00409"/>
    </source>
</evidence>
<keyword evidence="5" id="KW-0444">Lipid biosynthesis</keyword>
<dbReference type="PROSITE" id="PS50975">
    <property type="entry name" value="ATP_GRASP"/>
    <property type="match status" value="1"/>
</dbReference>
<organism evidence="16 17">
    <name type="scientific">Salicibibacter cibi</name>
    <dbReference type="NCBI Taxonomy" id="2743001"/>
    <lineage>
        <taxon>Bacteria</taxon>
        <taxon>Bacillati</taxon>
        <taxon>Bacillota</taxon>
        <taxon>Bacilli</taxon>
        <taxon>Bacillales</taxon>
        <taxon>Bacillaceae</taxon>
        <taxon>Salicibibacter</taxon>
    </lineage>
</organism>
<evidence type="ECO:0000256" key="10">
    <source>
        <dbReference type="ARBA" id="ARBA00023160"/>
    </source>
</evidence>
<evidence type="ECO:0000256" key="12">
    <source>
        <dbReference type="ARBA" id="ARBA00048600"/>
    </source>
</evidence>
<evidence type="ECO:0000259" key="15">
    <source>
        <dbReference type="PROSITE" id="PS50979"/>
    </source>
</evidence>
<dbReference type="Pfam" id="PF00289">
    <property type="entry name" value="Biotin_carb_N"/>
    <property type="match status" value="1"/>
</dbReference>
<dbReference type="GO" id="GO:0046872">
    <property type="term" value="F:metal ion binding"/>
    <property type="evidence" value="ECO:0007669"/>
    <property type="project" value="InterPro"/>
</dbReference>
<keyword evidence="10" id="KW-0275">Fatty acid biosynthesis</keyword>
<dbReference type="PANTHER" id="PTHR18866:SF33">
    <property type="entry name" value="METHYLCROTONOYL-COA CARBOXYLASE SUBUNIT ALPHA, MITOCHONDRIAL-RELATED"/>
    <property type="match status" value="1"/>
</dbReference>
<dbReference type="InterPro" id="IPR016185">
    <property type="entry name" value="PreATP-grasp_dom_sf"/>
</dbReference>
<dbReference type="FunFam" id="3.40.50.20:FF:000010">
    <property type="entry name" value="Propionyl-CoA carboxylase subunit alpha"/>
    <property type="match status" value="1"/>
</dbReference>
<keyword evidence="17" id="KW-1185">Reference proteome</keyword>
<dbReference type="PANTHER" id="PTHR18866">
    <property type="entry name" value="CARBOXYLASE:PYRUVATE/ACETYL-COA/PROPIONYL-COA CARBOXYLASE"/>
    <property type="match status" value="1"/>
</dbReference>
<dbReference type="RefSeq" id="WP_200084847.1">
    <property type="nucleotide sequence ID" value="NZ_CP054706.1"/>
</dbReference>
<dbReference type="SUPFAM" id="SSF51246">
    <property type="entry name" value="Rudiment single hybrid motif"/>
    <property type="match status" value="1"/>
</dbReference>
<dbReference type="GO" id="GO:0005524">
    <property type="term" value="F:ATP binding"/>
    <property type="evidence" value="ECO:0007669"/>
    <property type="project" value="UniProtKB-UniRule"/>
</dbReference>
<dbReference type="Pfam" id="PF02785">
    <property type="entry name" value="Biotin_carb_C"/>
    <property type="match status" value="1"/>
</dbReference>
<keyword evidence="9 13" id="KW-0067">ATP-binding</keyword>
<dbReference type="InterPro" id="IPR005481">
    <property type="entry name" value="BC-like_N"/>
</dbReference>
<dbReference type="KEGG" id="scib:HUG20_11595"/>
<keyword evidence="8" id="KW-0276">Fatty acid metabolism</keyword>
<dbReference type="EMBL" id="CP054706">
    <property type="protein sequence ID" value="QQK80475.1"/>
    <property type="molecule type" value="Genomic_DNA"/>
</dbReference>
<dbReference type="EC" id="6.3.4.14" evidence="4"/>
<gene>
    <name evidence="16" type="ORF">HUG20_11595</name>
</gene>
<dbReference type="InterPro" id="IPR011764">
    <property type="entry name" value="Biotin_carboxylation_dom"/>
</dbReference>
<feature type="domain" description="Biotin carboxylation" evidence="15">
    <location>
        <begin position="1"/>
        <end position="443"/>
    </location>
</feature>
<name>A0A7T6ZBI9_9BACI</name>
<dbReference type="GO" id="GO:0006633">
    <property type="term" value="P:fatty acid biosynthetic process"/>
    <property type="evidence" value="ECO:0007669"/>
    <property type="project" value="UniProtKB-KW"/>
</dbReference>
<keyword evidence="11" id="KW-0092">Biotin</keyword>
<evidence type="ECO:0000256" key="5">
    <source>
        <dbReference type="ARBA" id="ARBA00022516"/>
    </source>
</evidence>
<dbReference type="Pfam" id="PF02786">
    <property type="entry name" value="CPSase_L_D2"/>
    <property type="match status" value="1"/>
</dbReference>
<dbReference type="InterPro" id="IPR050856">
    <property type="entry name" value="Biotin_carboxylase_complex"/>
</dbReference>
<dbReference type="Proteomes" id="UP000595349">
    <property type="component" value="Chromosome"/>
</dbReference>
<dbReference type="GO" id="GO:0004075">
    <property type="term" value="F:biotin carboxylase activity"/>
    <property type="evidence" value="ECO:0007669"/>
    <property type="project" value="UniProtKB-EC"/>
</dbReference>
<comment type="function">
    <text evidence="1">This protein is a component of the acetyl coenzyme A carboxylase complex; first, biotin carboxylase catalyzes the carboxylation of the carrier protein and then the transcarboxylase transfers the carboxyl group to form malonyl-CoA.</text>
</comment>
<comment type="subunit">
    <text evidence="3">Acetyl-CoA carboxylase is a heterohexamer of biotin carboxyl carrier protein, biotin carboxylase and the two subunits of carboxyl transferase in a 2:2 complex.</text>
</comment>
<keyword evidence="10" id="KW-0443">Lipid metabolism</keyword>
<keyword evidence="7 13" id="KW-0547">Nucleotide-binding</keyword>
<evidence type="ECO:0000256" key="3">
    <source>
        <dbReference type="ARBA" id="ARBA00011750"/>
    </source>
</evidence>
<dbReference type="InterPro" id="IPR005482">
    <property type="entry name" value="Biotin_COase_C"/>
</dbReference>
<dbReference type="SUPFAM" id="SSF56059">
    <property type="entry name" value="Glutathione synthetase ATP-binding domain-like"/>
    <property type="match status" value="1"/>
</dbReference>
<comment type="catalytic activity">
    <reaction evidence="12">
        <text>N(6)-biotinyl-L-lysyl-[protein] + hydrogencarbonate + ATP = N(6)-carboxybiotinyl-L-lysyl-[protein] + ADP + phosphate + H(+)</text>
        <dbReference type="Rhea" id="RHEA:13501"/>
        <dbReference type="Rhea" id="RHEA-COMP:10505"/>
        <dbReference type="Rhea" id="RHEA-COMP:10506"/>
        <dbReference type="ChEBI" id="CHEBI:15378"/>
        <dbReference type="ChEBI" id="CHEBI:17544"/>
        <dbReference type="ChEBI" id="CHEBI:30616"/>
        <dbReference type="ChEBI" id="CHEBI:43474"/>
        <dbReference type="ChEBI" id="CHEBI:83144"/>
        <dbReference type="ChEBI" id="CHEBI:83145"/>
        <dbReference type="ChEBI" id="CHEBI:456216"/>
        <dbReference type="EC" id="6.3.4.14"/>
    </reaction>
</comment>
<keyword evidence="6" id="KW-0436">Ligase</keyword>
<evidence type="ECO:0000256" key="8">
    <source>
        <dbReference type="ARBA" id="ARBA00022832"/>
    </source>
</evidence>
<evidence type="ECO:0000256" key="11">
    <source>
        <dbReference type="ARBA" id="ARBA00023267"/>
    </source>
</evidence>
<accession>A0A7T6ZBI9</accession>
<evidence type="ECO:0000259" key="14">
    <source>
        <dbReference type="PROSITE" id="PS50975"/>
    </source>
</evidence>
<sequence length="443" mass="49310">MKKILIANRGEIARRVLNTCEKLGLESVVVYSQADKNLPYVREATVAYEIGEPPAEKSYLNQEKILEVAKKENVDAIHPGYGFLSEHAGFVRAVEEAGIRFIGPDANVVEMMGDKVSARQMMQSAGVPVVPGSDGAVSDVDEAAKIAGDIGYPVMLKASAGGGGIGMQRCATEEELRKAFTSNQKRAQTYFGNSGMFVEKMIENGRHIEVQIFGDTFGNVVHLYERDCSIQRRNQKVIEESPKPFLSDVTKEKMFTLAKKAAQHVGYVNAGTIEFIVDDNENFYFLEMNTRLQVEHPVTEMTTGLDLVEWQIKVANGERLPLNQDGFSQKGHAIEFRLYAEDPKRFLPSPGDIEAFIYPEEQAGVRVDTGMESGTKVTHFYDPMIAKIIVSGSDRRATIEKAKQFFASLELSGIKNNAPLFEQILVDEDFIRGNYTTTFLQKH</sequence>
<dbReference type="Gene3D" id="3.30.470.20">
    <property type="entry name" value="ATP-grasp fold, B domain"/>
    <property type="match status" value="1"/>
</dbReference>
<dbReference type="AlphaFoldDB" id="A0A7T6ZBI9"/>
<evidence type="ECO:0000256" key="4">
    <source>
        <dbReference type="ARBA" id="ARBA00013263"/>
    </source>
</evidence>
<evidence type="ECO:0000256" key="6">
    <source>
        <dbReference type="ARBA" id="ARBA00022598"/>
    </source>
</evidence>
<reference evidence="16 17" key="1">
    <citation type="submission" date="2020-06" db="EMBL/GenBank/DDBJ databases">
        <title>Genomic analysis of Salicibibacter sp. NKC21-4.</title>
        <authorList>
            <person name="Oh Y.J."/>
        </authorList>
    </citation>
    <scope>NUCLEOTIDE SEQUENCE [LARGE SCALE GENOMIC DNA]</scope>
    <source>
        <strain evidence="16 17">NKC21-4</strain>
    </source>
</reference>
<dbReference type="PROSITE" id="PS00866">
    <property type="entry name" value="CPSASE_1"/>
    <property type="match status" value="1"/>
</dbReference>
<evidence type="ECO:0000256" key="7">
    <source>
        <dbReference type="ARBA" id="ARBA00022741"/>
    </source>
</evidence>
<evidence type="ECO:0000256" key="1">
    <source>
        <dbReference type="ARBA" id="ARBA00003761"/>
    </source>
</evidence>
<evidence type="ECO:0000313" key="17">
    <source>
        <dbReference type="Proteomes" id="UP000595349"/>
    </source>
</evidence>
<feature type="domain" description="ATP-grasp" evidence="14">
    <location>
        <begin position="119"/>
        <end position="316"/>
    </location>
</feature>
<dbReference type="PROSITE" id="PS00867">
    <property type="entry name" value="CPSASE_2"/>
    <property type="match status" value="1"/>
</dbReference>
<dbReference type="PROSITE" id="PS50979">
    <property type="entry name" value="BC"/>
    <property type="match status" value="1"/>
</dbReference>
<dbReference type="InterPro" id="IPR011054">
    <property type="entry name" value="Rudment_hybrid_motif"/>
</dbReference>
<dbReference type="SMART" id="SM00878">
    <property type="entry name" value="Biotin_carb_C"/>
    <property type="match status" value="1"/>
</dbReference>
<dbReference type="FunFam" id="3.30.470.20:FF:000028">
    <property type="entry name" value="Methylcrotonoyl-CoA carboxylase subunit alpha, mitochondrial"/>
    <property type="match status" value="1"/>
</dbReference>
<evidence type="ECO:0000256" key="2">
    <source>
        <dbReference type="ARBA" id="ARBA00004956"/>
    </source>
</evidence>
<protein>
    <recommendedName>
        <fullName evidence="4">biotin carboxylase</fullName>
        <ecNumber evidence="4">6.3.4.14</ecNumber>
    </recommendedName>
</protein>
<evidence type="ECO:0000313" key="16">
    <source>
        <dbReference type="EMBL" id="QQK80475.1"/>
    </source>
</evidence>
<dbReference type="SUPFAM" id="SSF52440">
    <property type="entry name" value="PreATP-grasp domain"/>
    <property type="match status" value="1"/>
</dbReference>
<evidence type="ECO:0000256" key="9">
    <source>
        <dbReference type="ARBA" id="ARBA00022840"/>
    </source>
</evidence>
<proteinExistence type="predicted"/>